<dbReference type="PROSITE" id="PS50943">
    <property type="entry name" value="HTH_CROC1"/>
    <property type="match status" value="1"/>
</dbReference>
<dbReference type="SUPFAM" id="SSF47413">
    <property type="entry name" value="lambda repressor-like DNA-binding domains"/>
    <property type="match status" value="1"/>
</dbReference>
<feature type="compositionally biased region" description="Polar residues" evidence="1">
    <location>
        <begin position="1"/>
        <end position="13"/>
    </location>
</feature>
<dbReference type="Gene3D" id="1.10.260.40">
    <property type="entry name" value="lambda repressor-like DNA-binding domains"/>
    <property type="match status" value="1"/>
</dbReference>
<comment type="caution">
    <text evidence="3">The sequence shown here is derived from an EMBL/GenBank/DDBJ whole genome shotgun (WGS) entry which is preliminary data.</text>
</comment>
<evidence type="ECO:0000313" key="4">
    <source>
        <dbReference type="Proteomes" id="UP001206206"/>
    </source>
</evidence>
<feature type="region of interest" description="Disordered" evidence="1">
    <location>
        <begin position="1"/>
        <end position="22"/>
    </location>
</feature>
<dbReference type="Pfam" id="PF12900">
    <property type="entry name" value="Pyridox_ox_2"/>
    <property type="match status" value="1"/>
</dbReference>
<dbReference type="SMART" id="SM00530">
    <property type="entry name" value="HTH_XRE"/>
    <property type="match status" value="1"/>
</dbReference>
<keyword evidence="4" id="KW-1185">Reference proteome</keyword>
<dbReference type="InterPro" id="IPR012349">
    <property type="entry name" value="Split_barrel_FMN-bd"/>
</dbReference>
<gene>
    <name evidence="3" type="ORF">NON19_11390</name>
</gene>
<accession>A0ABT1PB69</accession>
<proteinExistence type="predicted"/>
<name>A0ABT1PB69_9ACTN</name>
<dbReference type="Proteomes" id="UP001206206">
    <property type="component" value="Unassembled WGS sequence"/>
</dbReference>
<evidence type="ECO:0000313" key="3">
    <source>
        <dbReference type="EMBL" id="MCQ4042619.1"/>
    </source>
</evidence>
<dbReference type="EMBL" id="JANFNH010000008">
    <property type="protein sequence ID" value="MCQ4042619.1"/>
    <property type="molecule type" value="Genomic_DNA"/>
</dbReference>
<reference evidence="3 4" key="1">
    <citation type="submission" date="2022-06" db="EMBL/GenBank/DDBJ databases">
        <title>Draft genome sequence of type strain Streptomyces rubrisoli DSM 42083.</title>
        <authorList>
            <person name="Duangmal K."/>
            <person name="Klaysubun C."/>
        </authorList>
    </citation>
    <scope>NUCLEOTIDE SEQUENCE [LARGE SCALE GENOMIC DNA]</scope>
    <source>
        <strain evidence="3 4">DSM 42083</strain>
    </source>
</reference>
<evidence type="ECO:0000256" key="1">
    <source>
        <dbReference type="SAM" id="MobiDB-lite"/>
    </source>
</evidence>
<dbReference type="CDD" id="cd00093">
    <property type="entry name" value="HTH_XRE"/>
    <property type="match status" value="1"/>
</dbReference>
<dbReference type="Pfam" id="PF01381">
    <property type="entry name" value="HTH_3"/>
    <property type="match status" value="1"/>
</dbReference>
<protein>
    <submittedName>
        <fullName evidence="3">Pyridoxamine 5'-phosphate oxidase family protein</fullName>
    </submittedName>
</protein>
<organism evidence="3 4">
    <name type="scientific">Streptantibioticus rubrisoli</name>
    <dbReference type="NCBI Taxonomy" id="1387313"/>
    <lineage>
        <taxon>Bacteria</taxon>
        <taxon>Bacillati</taxon>
        <taxon>Actinomycetota</taxon>
        <taxon>Actinomycetes</taxon>
        <taxon>Kitasatosporales</taxon>
        <taxon>Streptomycetaceae</taxon>
        <taxon>Streptantibioticus</taxon>
    </lineage>
</organism>
<dbReference type="SUPFAM" id="SSF50475">
    <property type="entry name" value="FMN-binding split barrel"/>
    <property type="match status" value="1"/>
</dbReference>
<feature type="domain" description="HTH cro/C1-type" evidence="2">
    <location>
        <begin position="25"/>
        <end position="79"/>
    </location>
</feature>
<dbReference type="RefSeq" id="WP_255926957.1">
    <property type="nucleotide sequence ID" value="NZ_JANFNH010000008.1"/>
</dbReference>
<dbReference type="InterPro" id="IPR001387">
    <property type="entry name" value="Cro/C1-type_HTH"/>
</dbReference>
<dbReference type="InterPro" id="IPR010982">
    <property type="entry name" value="Lambda_DNA-bd_dom_sf"/>
</dbReference>
<dbReference type="Gene3D" id="2.30.110.10">
    <property type="entry name" value="Electron Transport, Fmn-binding Protein, Chain A"/>
    <property type="match status" value="1"/>
</dbReference>
<dbReference type="InterPro" id="IPR024747">
    <property type="entry name" value="Pyridox_Oxase-rel"/>
</dbReference>
<evidence type="ECO:0000259" key="2">
    <source>
        <dbReference type="PROSITE" id="PS50943"/>
    </source>
</evidence>
<sequence>MAKKLSSTGPTERSSMDRGDIGRRVALRREELGLTREELDARARVAPGYVQYVEEHSATPDVSGLLSLAAALDTSMNALLGSHAELPPGLGKAAYHPRLVEMGPQECHDRLRAHGVGRVALNTADGLVIMPVSYTMADNTVAFRTTYDNGLAAADGTEVAFEVDELDEALSQGWSVLVVGRIHRVANADTERQLTERAHSAPWPGGERELWMRIVPERRTGRRIQAG</sequence>